<dbReference type="InterPro" id="IPR036942">
    <property type="entry name" value="Beta-barrel_TonB_sf"/>
</dbReference>
<accession>A0ABS7PF95</accession>
<dbReference type="InterPro" id="IPR010104">
    <property type="entry name" value="TonB_rcpt_bac"/>
</dbReference>
<dbReference type="Proteomes" id="UP000759298">
    <property type="component" value="Unassembled WGS sequence"/>
</dbReference>
<keyword evidence="10" id="KW-1185">Reference proteome</keyword>
<dbReference type="PANTHER" id="PTHR40980">
    <property type="entry name" value="PLUG DOMAIN-CONTAINING PROTEIN"/>
    <property type="match status" value="1"/>
</dbReference>
<name>A0ABS7PF95_9SPHN</name>
<sequence>MSYRNSLRSGTSLRTCAIALILAGAAVPGIAAAQTTQPPVPDTEEDGQPVADDDTDENVIVVSGFRAALESAVNEKRNSDLILESVTAEDIGKLPDDSIGESIARLPGITSQRLNGRANVIAIRGLGPDFSQTLLNGREQTSTGDSRAVEFDQYPSEVVAQVNVYKTPSASLVGQGLVGTIDVRTIRPLEVDEPIFAIGAKGSYADIGALNAGSRDYGYRVNATFVDQFADDTIGVALAAAYTDEPYQLQEFNAWGYAGDGTPGNPYIIGGNKSFVTSTRLKRFGVNGTLQYQASPNFMVTVDGFYSSFDDDQSKRGIELPLGFSNPYTTSSVVDGPFGGFAESGTFTDVRGVVRNDVFQRQADLYSGGLNLDYDGDDGWSAFFDFGYSRTDRNELSIESYSGTGYGGGNGAADTIGFTSDTNGTSFTHTLDYSDPSLIRLTDPLGWGGARVQAGYWNNRIIADELFQYRVGVSKELGGFLSAMHFGMAYTDRSKSLTPDEFFVSPPGGATEVAIPTGALLRPTDLDYLGLGPIVSYDVRDLIADGTLILDRNTSNDVPAKAYGITEDLMTIYLQADIEQELGIGVLTGNFGVQAINTDQNSTGLAFAGGQPVDVSLGADYWDVLPSANLSLRLDSGWVFRLAASRQIQRPRLDDLRVAISYGINTNAGESPTGVAPFISGGGGNPLLRPYRANAVDFNIEKYFANGAGVVAVQAFYKDIVNWIANGRYTFDYSGLPTPAGQTPATTIGFLDTQVNTGGGNFYGVELSATVPFDAFFSGLEGFGATGGVGYTKSEVEDFNGDVAPISGYSEWVANGTLYYDLNGFSARGSVRYRSEFIGEFSGFGGSPTRRLARGETIVDAQIGYEFQPGSALEGLSVYLQGQNLTNAPFVSQFNVPEPRAVIDYQEYGRRFLVGATFKF</sequence>
<comment type="subcellular location">
    <subcellularLocation>
        <location evidence="1 4">Cell outer membrane</location>
    </subcellularLocation>
</comment>
<protein>
    <submittedName>
        <fullName evidence="9">TonB-dependent receptor</fullName>
    </submittedName>
</protein>
<dbReference type="InterPro" id="IPR037066">
    <property type="entry name" value="Plug_dom_sf"/>
</dbReference>
<evidence type="ECO:0000256" key="6">
    <source>
        <dbReference type="SAM" id="SignalP"/>
    </source>
</evidence>
<dbReference type="SUPFAM" id="SSF56935">
    <property type="entry name" value="Porins"/>
    <property type="match status" value="1"/>
</dbReference>
<evidence type="ECO:0000256" key="3">
    <source>
        <dbReference type="ARBA" id="ARBA00023237"/>
    </source>
</evidence>
<dbReference type="Pfam" id="PF07715">
    <property type="entry name" value="Plug"/>
    <property type="match status" value="1"/>
</dbReference>
<reference evidence="9 10" key="1">
    <citation type="submission" date="2021-07" db="EMBL/GenBank/DDBJ databases">
        <title>Alteriqipengyuania abyssalis NZ-12B nov, sp.nov isolated from deep sea sponge in pacific ocean.</title>
        <authorList>
            <person name="Tareen S."/>
            <person name="Wink J."/>
        </authorList>
    </citation>
    <scope>NUCLEOTIDE SEQUENCE [LARGE SCALE GENOMIC DNA]</scope>
    <source>
        <strain evidence="9 10">NZ-12B</strain>
    </source>
</reference>
<evidence type="ECO:0000313" key="9">
    <source>
        <dbReference type="EMBL" id="MBY8337753.1"/>
    </source>
</evidence>
<dbReference type="NCBIfam" id="TIGR01782">
    <property type="entry name" value="TonB-Xanth-Caul"/>
    <property type="match status" value="1"/>
</dbReference>
<evidence type="ECO:0000259" key="8">
    <source>
        <dbReference type="Pfam" id="PF07715"/>
    </source>
</evidence>
<evidence type="ECO:0000256" key="2">
    <source>
        <dbReference type="ARBA" id="ARBA00023136"/>
    </source>
</evidence>
<dbReference type="InterPro" id="IPR012910">
    <property type="entry name" value="Plug_dom"/>
</dbReference>
<feature type="compositionally biased region" description="Acidic residues" evidence="5">
    <location>
        <begin position="42"/>
        <end position="54"/>
    </location>
</feature>
<evidence type="ECO:0000313" key="10">
    <source>
        <dbReference type="Proteomes" id="UP000759298"/>
    </source>
</evidence>
<comment type="caution">
    <text evidence="9">The sequence shown here is derived from an EMBL/GenBank/DDBJ whole genome shotgun (WGS) entry which is preliminary data.</text>
</comment>
<evidence type="ECO:0000256" key="1">
    <source>
        <dbReference type="ARBA" id="ARBA00004442"/>
    </source>
</evidence>
<proteinExistence type="inferred from homology"/>
<feature type="domain" description="TonB-dependent receptor plug" evidence="8">
    <location>
        <begin position="78"/>
        <end position="179"/>
    </location>
</feature>
<feature type="signal peptide" evidence="6">
    <location>
        <begin position="1"/>
        <end position="33"/>
    </location>
</feature>
<dbReference type="Gene3D" id="2.170.130.10">
    <property type="entry name" value="TonB-dependent receptor, plug domain"/>
    <property type="match status" value="1"/>
</dbReference>
<dbReference type="InterPro" id="IPR000531">
    <property type="entry name" value="Beta-barrel_TonB"/>
</dbReference>
<dbReference type="Gene3D" id="2.40.170.20">
    <property type="entry name" value="TonB-dependent receptor, beta-barrel domain"/>
    <property type="match status" value="1"/>
</dbReference>
<evidence type="ECO:0000259" key="7">
    <source>
        <dbReference type="Pfam" id="PF00593"/>
    </source>
</evidence>
<keyword evidence="9" id="KW-0675">Receptor</keyword>
<keyword evidence="4" id="KW-0798">TonB box</keyword>
<organism evidence="9 10">
    <name type="scientific">Alteriqipengyuania abyssalis</name>
    <dbReference type="NCBI Taxonomy" id="2860200"/>
    <lineage>
        <taxon>Bacteria</taxon>
        <taxon>Pseudomonadati</taxon>
        <taxon>Pseudomonadota</taxon>
        <taxon>Alphaproteobacteria</taxon>
        <taxon>Sphingomonadales</taxon>
        <taxon>Erythrobacteraceae</taxon>
        <taxon>Alteriqipengyuania</taxon>
    </lineage>
</organism>
<evidence type="ECO:0000256" key="4">
    <source>
        <dbReference type="RuleBase" id="RU003357"/>
    </source>
</evidence>
<evidence type="ECO:0000256" key="5">
    <source>
        <dbReference type="SAM" id="MobiDB-lite"/>
    </source>
</evidence>
<feature type="region of interest" description="Disordered" evidence="5">
    <location>
        <begin position="35"/>
        <end position="54"/>
    </location>
</feature>
<dbReference type="RefSeq" id="WP_222825264.1">
    <property type="nucleotide sequence ID" value="NZ_JAHWXP010000003.1"/>
</dbReference>
<dbReference type="CDD" id="cd01347">
    <property type="entry name" value="ligand_gated_channel"/>
    <property type="match status" value="1"/>
</dbReference>
<feature type="domain" description="TonB-dependent receptor-like beta-barrel" evidence="7">
    <location>
        <begin position="335"/>
        <end position="885"/>
    </location>
</feature>
<keyword evidence="3" id="KW-0998">Cell outer membrane</keyword>
<feature type="chain" id="PRO_5046074966" evidence="6">
    <location>
        <begin position="34"/>
        <end position="920"/>
    </location>
</feature>
<gene>
    <name evidence="9" type="ORF">KYN89_11935</name>
</gene>
<dbReference type="EMBL" id="JAHWXP010000003">
    <property type="protein sequence ID" value="MBY8337753.1"/>
    <property type="molecule type" value="Genomic_DNA"/>
</dbReference>
<keyword evidence="6" id="KW-0732">Signal</keyword>
<keyword evidence="2 4" id="KW-0472">Membrane</keyword>
<dbReference type="PANTHER" id="PTHR40980:SF3">
    <property type="entry name" value="TONB-DEPENDENT RECEPTOR-LIKE BETA-BARREL DOMAIN-CONTAINING PROTEIN"/>
    <property type="match status" value="1"/>
</dbReference>
<comment type="similarity">
    <text evidence="4">Belongs to the TonB-dependent receptor family.</text>
</comment>
<dbReference type="Pfam" id="PF00593">
    <property type="entry name" value="TonB_dep_Rec_b-barrel"/>
    <property type="match status" value="1"/>
</dbReference>